<dbReference type="PROSITE" id="PS50234">
    <property type="entry name" value="VWFA"/>
    <property type="match status" value="1"/>
</dbReference>
<dbReference type="EMBL" id="JACEFO010003046">
    <property type="protein sequence ID" value="KAF8644865.1"/>
    <property type="molecule type" value="Genomic_DNA"/>
</dbReference>
<dbReference type="AlphaFoldDB" id="A0A835A269"/>
<feature type="domain" description="VWFA" evidence="2">
    <location>
        <begin position="38"/>
        <end position="209"/>
    </location>
</feature>
<protein>
    <recommendedName>
        <fullName evidence="2">VWFA domain-containing protein</fullName>
    </recommendedName>
</protein>
<dbReference type="PANTHER" id="PTHR10579">
    <property type="entry name" value="CALCIUM-ACTIVATED CHLORIDE CHANNEL REGULATOR"/>
    <property type="match status" value="1"/>
</dbReference>
<dbReference type="InterPro" id="IPR051266">
    <property type="entry name" value="CLCR"/>
</dbReference>
<dbReference type="SMART" id="SM00327">
    <property type="entry name" value="VWA"/>
    <property type="match status" value="1"/>
</dbReference>
<evidence type="ECO:0000259" key="2">
    <source>
        <dbReference type="PROSITE" id="PS50234"/>
    </source>
</evidence>
<evidence type="ECO:0000313" key="4">
    <source>
        <dbReference type="Proteomes" id="UP000636709"/>
    </source>
</evidence>
<comment type="caution">
    <text evidence="3">The sequence shown here is derived from an EMBL/GenBank/DDBJ whole genome shotgun (WGS) entry which is preliminary data.</text>
</comment>
<organism evidence="3 4">
    <name type="scientific">Digitaria exilis</name>
    <dbReference type="NCBI Taxonomy" id="1010633"/>
    <lineage>
        <taxon>Eukaryota</taxon>
        <taxon>Viridiplantae</taxon>
        <taxon>Streptophyta</taxon>
        <taxon>Embryophyta</taxon>
        <taxon>Tracheophyta</taxon>
        <taxon>Spermatophyta</taxon>
        <taxon>Magnoliopsida</taxon>
        <taxon>Liliopsida</taxon>
        <taxon>Poales</taxon>
        <taxon>Poaceae</taxon>
        <taxon>PACMAD clade</taxon>
        <taxon>Panicoideae</taxon>
        <taxon>Panicodae</taxon>
        <taxon>Paniceae</taxon>
        <taxon>Anthephorinae</taxon>
        <taxon>Digitaria</taxon>
    </lineage>
</organism>
<dbReference type="SUPFAM" id="SSF53300">
    <property type="entry name" value="vWA-like"/>
    <property type="match status" value="1"/>
</dbReference>
<dbReference type="Proteomes" id="UP000636709">
    <property type="component" value="Unassembled WGS sequence"/>
</dbReference>
<accession>A0A835A269</accession>
<dbReference type="Pfam" id="PF13768">
    <property type="entry name" value="VWA_3"/>
    <property type="match status" value="1"/>
</dbReference>
<dbReference type="Gene3D" id="3.40.50.410">
    <property type="entry name" value="von Willebrand factor, type A domain"/>
    <property type="match status" value="1"/>
</dbReference>
<dbReference type="OrthoDB" id="687730at2759"/>
<dbReference type="PANTHER" id="PTHR10579:SF125">
    <property type="entry name" value="VWFA DOMAIN-CONTAINING PROTEIN"/>
    <property type="match status" value="1"/>
</dbReference>
<reference evidence="3" key="1">
    <citation type="submission" date="2020-07" db="EMBL/GenBank/DDBJ databases">
        <title>Genome sequence and genetic diversity analysis of an under-domesticated orphan crop, white fonio (Digitaria exilis).</title>
        <authorList>
            <person name="Bennetzen J.L."/>
            <person name="Chen S."/>
            <person name="Ma X."/>
            <person name="Wang X."/>
            <person name="Yssel A.E.J."/>
            <person name="Chaluvadi S.R."/>
            <person name="Johnson M."/>
            <person name="Gangashetty P."/>
            <person name="Hamidou F."/>
            <person name="Sanogo M.D."/>
            <person name="Zwaenepoel A."/>
            <person name="Wallace J."/>
            <person name="Van De Peer Y."/>
            <person name="Van Deynze A."/>
        </authorList>
    </citation>
    <scope>NUCLEOTIDE SEQUENCE</scope>
    <source>
        <tissue evidence="3">Leaves</tissue>
    </source>
</reference>
<sequence>MEPAVRCSKDEVALTADTLTAEVEIKATSSTAVRVGLDLVAVLDVGGRVYGNKMEYMKKAMLLVIEKLTPVDRLSIVTFSDVATRLCPLRCMTPGAQGDLVALVHDLQVADGGLAVIADCVHTDDRTASIFLFSDGHQTSGEDAKQLRPGHAAIYTFSLGRGTTDHRLMIDIAEKSPFGNGTYLSAHTCSTSPADLTSQLLDSRLLTVVAQDVKITIILTKKGKYDDDVDTIAVAPGRNFIQATDPSQAKSPSKRRRVVVNLTLKSCPIPIKADSSELQVMLANGRKWRSQYENFPVVCIMTRRVQSPSTELGRRQPDDIRRQVKVLTDANGDHQLQLNRLQDELLRQTTSVVHVGSNTFLEQDRNWQGPAATSWSANDEVADENRVPGLLRELPGQPEL</sequence>
<evidence type="ECO:0000313" key="3">
    <source>
        <dbReference type="EMBL" id="KAF8644865.1"/>
    </source>
</evidence>
<dbReference type="InterPro" id="IPR036465">
    <property type="entry name" value="vWFA_dom_sf"/>
</dbReference>
<keyword evidence="4" id="KW-1185">Reference proteome</keyword>
<proteinExistence type="predicted"/>
<dbReference type="InterPro" id="IPR002035">
    <property type="entry name" value="VWF_A"/>
</dbReference>
<gene>
    <name evidence="3" type="ORF">HU200_066299</name>
</gene>
<name>A0A835A269_9POAL</name>
<feature type="region of interest" description="Disordered" evidence="1">
    <location>
        <begin position="370"/>
        <end position="400"/>
    </location>
</feature>
<evidence type="ECO:0000256" key="1">
    <source>
        <dbReference type="SAM" id="MobiDB-lite"/>
    </source>
</evidence>